<evidence type="ECO:0000313" key="3">
    <source>
        <dbReference type="Proteomes" id="UP000007799"/>
    </source>
</evidence>
<dbReference type="SUPFAM" id="SSF51445">
    <property type="entry name" value="(Trans)glycosidases"/>
    <property type="match status" value="1"/>
</dbReference>
<dbReference type="InterPro" id="IPR017853">
    <property type="entry name" value="GH"/>
</dbReference>
<organism evidence="3">
    <name type="scientific">Salpingoeca rosetta (strain ATCC 50818 / BSB-021)</name>
    <dbReference type="NCBI Taxonomy" id="946362"/>
    <lineage>
        <taxon>Eukaryota</taxon>
        <taxon>Choanoflagellata</taxon>
        <taxon>Craspedida</taxon>
        <taxon>Salpingoecidae</taxon>
        <taxon>Salpingoeca</taxon>
    </lineage>
</organism>
<evidence type="ECO:0000256" key="1">
    <source>
        <dbReference type="SAM" id="MobiDB-lite"/>
    </source>
</evidence>
<feature type="region of interest" description="Disordered" evidence="1">
    <location>
        <begin position="199"/>
        <end position="223"/>
    </location>
</feature>
<gene>
    <name evidence="2" type="ORF">PTSG_11754</name>
</gene>
<dbReference type="InParanoid" id="F2U0R3"/>
<proteinExistence type="predicted"/>
<sequence>MAAGLKHFDAYSVETNRVAFNGNISTFDLWDTETAVRFATVVNANKHARDPVDPVVKTLNGGADMELGETYFTTNGCLEQVVQHNGTTIDTVNNTVRRVLKDSFIMGQWYASMSARPVDPSLPSSHGRCISECPDNGEYELSNTCSECHTTRVLNATPPDAINCLLCDGNLISRALPTALSTTTPRTTAACHAPRVAWAPGPPPHVPHPPTPAALPGPSASQD</sequence>
<dbReference type="AlphaFoldDB" id="F2U0R3"/>
<feature type="compositionally biased region" description="Pro residues" evidence="1">
    <location>
        <begin position="200"/>
        <end position="215"/>
    </location>
</feature>
<dbReference type="GeneID" id="16078147"/>
<dbReference type="Proteomes" id="UP000007799">
    <property type="component" value="Unassembled WGS sequence"/>
</dbReference>
<reference evidence="2" key="1">
    <citation type="submission" date="2009-08" db="EMBL/GenBank/DDBJ databases">
        <title>Annotation of Salpingoeca rosetta.</title>
        <authorList>
            <consortium name="The Broad Institute Genome Sequencing Platform"/>
            <person name="Russ C."/>
            <person name="Cuomo C."/>
            <person name="Burger G."/>
            <person name="Gray M.W."/>
            <person name="Holland P.W.H."/>
            <person name="King N."/>
            <person name="Lang F.B.F."/>
            <person name="Roger A.J."/>
            <person name="Ruiz-Trillo I."/>
            <person name="Young S.K."/>
            <person name="Zeng Q."/>
            <person name="Gargeya S."/>
            <person name="Alvarado L."/>
            <person name="Berlin A."/>
            <person name="Chapman S.B."/>
            <person name="Chen Z."/>
            <person name="Freedman E."/>
            <person name="Gellesch M."/>
            <person name="Goldberg J."/>
            <person name="Griggs A."/>
            <person name="Gujja S."/>
            <person name="Heilman E."/>
            <person name="Heiman D."/>
            <person name="Howarth C."/>
            <person name="Mehta T."/>
            <person name="Neiman D."/>
            <person name="Pearson M."/>
            <person name="Roberts A."/>
            <person name="Saif S."/>
            <person name="Shea T."/>
            <person name="Shenoy N."/>
            <person name="Sisk P."/>
            <person name="Stolte C."/>
            <person name="Sykes S."/>
            <person name="White J."/>
            <person name="Yandava C."/>
            <person name="Haas B."/>
            <person name="Nusbaum C."/>
            <person name="Birren B."/>
        </authorList>
    </citation>
    <scope>NUCLEOTIDE SEQUENCE [LARGE SCALE GENOMIC DNA]</scope>
    <source>
        <strain evidence="2">ATCC 50818</strain>
    </source>
</reference>
<accession>F2U0R3</accession>
<dbReference type="RefSeq" id="XP_004997552.1">
    <property type="nucleotide sequence ID" value="XM_004997495.1"/>
</dbReference>
<dbReference type="EMBL" id="GL832958">
    <property type="protein sequence ID" value="EGD80991.1"/>
    <property type="molecule type" value="Genomic_DNA"/>
</dbReference>
<protein>
    <submittedName>
        <fullName evidence="2">Uncharacterized protein</fullName>
    </submittedName>
</protein>
<evidence type="ECO:0000313" key="2">
    <source>
        <dbReference type="EMBL" id="EGD80991.1"/>
    </source>
</evidence>
<dbReference type="KEGG" id="sre:PTSG_11754"/>
<name>F2U0R3_SALR5</name>
<keyword evidence="3" id="KW-1185">Reference proteome</keyword>